<comment type="subcellular location">
    <subcellularLocation>
        <location evidence="1">Cell membrane</location>
        <topology evidence="1">Multi-pass membrane protein</topology>
    </subcellularLocation>
</comment>
<feature type="transmembrane region" description="Helical" evidence="8">
    <location>
        <begin position="134"/>
        <end position="159"/>
    </location>
</feature>
<sequence length="246" mass="25620">MNKLLFSTLIGLGVGGVGIGLGGVAAYAIGRRADKIIGLLFAGCSGMIITVLGLELLPESIATGGIIPTLIGILIGILVIARIEHFFHRIVIITDNPRRSQFIRSGILLALGVAIHNFPVGFAMGAGLTNDSEIGLALATIMLFHNLPEGFAISLPLIFGGLGGSIIPIIAAIVSLPAGLGALFGSSFQRVNPALLSSLFGIAIGTIFYVSWHELLLQSLKMTRKPGFIISLCVGAFSGIVFTIFL</sequence>
<feature type="transmembrane region" description="Helical" evidence="8">
    <location>
        <begin position="166"/>
        <end position="188"/>
    </location>
</feature>
<proteinExistence type="inferred from homology"/>
<dbReference type="OrthoDB" id="9787346at2"/>
<evidence type="ECO:0000313" key="10">
    <source>
        <dbReference type="Proteomes" id="UP000186102"/>
    </source>
</evidence>
<keyword evidence="6 8" id="KW-1133">Transmembrane helix</keyword>
<organism evidence="9 10">
    <name type="scientific">Desulfosporosinus metallidurans</name>
    <dbReference type="NCBI Taxonomy" id="1888891"/>
    <lineage>
        <taxon>Bacteria</taxon>
        <taxon>Bacillati</taxon>
        <taxon>Bacillota</taxon>
        <taxon>Clostridia</taxon>
        <taxon>Eubacteriales</taxon>
        <taxon>Desulfitobacteriaceae</taxon>
        <taxon>Desulfosporosinus</taxon>
    </lineage>
</organism>
<dbReference type="GO" id="GO:0005886">
    <property type="term" value="C:plasma membrane"/>
    <property type="evidence" value="ECO:0007669"/>
    <property type="project" value="UniProtKB-SubCell"/>
</dbReference>
<feature type="transmembrane region" description="Helical" evidence="8">
    <location>
        <begin position="60"/>
        <end position="81"/>
    </location>
</feature>
<dbReference type="RefSeq" id="WP_075363862.1">
    <property type="nucleotide sequence ID" value="NZ_MLBF01000005.1"/>
</dbReference>
<dbReference type="GO" id="GO:0005385">
    <property type="term" value="F:zinc ion transmembrane transporter activity"/>
    <property type="evidence" value="ECO:0007669"/>
    <property type="project" value="TreeGrafter"/>
</dbReference>
<evidence type="ECO:0000256" key="8">
    <source>
        <dbReference type="SAM" id="Phobius"/>
    </source>
</evidence>
<name>A0A1Q8R059_9FIRM</name>
<keyword evidence="5" id="KW-0862">Zinc</keyword>
<dbReference type="Pfam" id="PF02535">
    <property type="entry name" value="Zip"/>
    <property type="match status" value="1"/>
</dbReference>
<protein>
    <submittedName>
        <fullName evidence="9">Zinc transporter, ZIP family</fullName>
    </submittedName>
</protein>
<feature type="transmembrane region" description="Helical" evidence="8">
    <location>
        <begin position="194"/>
        <end position="215"/>
    </location>
</feature>
<dbReference type="EMBL" id="MLBF01000005">
    <property type="protein sequence ID" value="OLN33002.1"/>
    <property type="molecule type" value="Genomic_DNA"/>
</dbReference>
<dbReference type="PANTHER" id="PTHR11040:SF211">
    <property type="entry name" value="ZINC TRANSPORTER ZIP11"/>
    <property type="match status" value="1"/>
</dbReference>
<feature type="transmembrane region" description="Helical" evidence="8">
    <location>
        <begin position="102"/>
        <end position="128"/>
    </location>
</feature>
<dbReference type="Proteomes" id="UP000186102">
    <property type="component" value="Unassembled WGS sequence"/>
</dbReference>
<dbReference type="PANTHER" id="PTHR11040">
    <property type="entry name" value="ZINC/IRON TRANSPORTER"/>
    <property type="match status" value="1"/>
</dbReference>
<evidence type="ECO:0000256" key="6">
    <source>
        <dbReference type="ARBA" id="ARBA00022989"/>
    </source>
</evidence>
<evidence type="ECO:0000256" key="1">
    <source>
        <dbReference type="ARBA" id="ARBA00004651"/>
    </source>
</evidence>
<evidence type="ECO:0000313" key="9">
    <source>
        <dbReference type="EMBL" id="OLN33002.1"/>
    </source>
</evidence>
<dbReference type="STRING" id="1888891.DSOL_1113"/>
<gene>
    <name evidence="9" type="ORF">DSOL_1113</name>
</gene>
<keyword evidence="4 8" id="KW-0812">Transmembrane</keyword>
<evidence type="ECO:0000256" key="3">
    <source>
        <dbReference type="ARBA" id="ARBA00022475"/>
    </source>
</evidence>
<accession>A0A1Q8R059</accession>
<keyword evidence="3" id="KW-1003">Cell membrane</keyword>
<comment type="caution">
    <text evidence="9">The sequence shown here is derived from an EMBL/GenBank/DDBJ whole genome shotgun (WGS) entry which is preliminary data.</text>
</comment>
<feature type="transmembrane region" description="Helical" evidence="8">
    <location>
        <begin position="36"/>
        <end position="54"/>
    </location>
</feature>
<dbReference type="InterPro" id="IPR003689">
    <property type="entry name" value="ZIP"/>
</dbReference>
<keyword evidence="7 8" id="KW-0472">Membrane</keyword>
<feature type="transmembrane region" description="Helical" evidence="8">
    <location>
        <begin position="227"/>
        <end position="245"/>
    </location>
</feature>
<dbReference type="AlphaFoldDB" id="A0A1Q8R059"/>
<reference evidence="9 10" key="1">
    <citation type="submission" date="2016-09" db="EMBL/GenBank/DDBJ databases">
        <title>Complete genome of Desulfosporosinus sp. OL.</title>
        <authorList>
            <person name="Mardanov A."/>
            <person name="Beletsky A."/>
            <person name="Panova A."/>
            <person name="Karnachuk O."/>
            <person name="Ravin N."/>
        </authorList>
    </citation>
    <scope>NUCLEOTIDE SEQUENCE [LARGE SCALE GENOMIC DNA]</scope>
    <source>
        <strain evidence="9 10">OL</strain>
    </source>
</reference>
<comment type="similarity">
    <text evidence="2">Belongs to the ZIP transporter (TC 2.A.5) family.</text>
</comment>
<keyword evidence="10" id="KW-1185">Reference proteome</keyword>
<evidence type="ECO:0000256" key="4">
    <source>
        <dbReference type="ARBA" id="ARBA00022692"/>
    </source>
</evidence>
<evidence type="ECO:0000256" key="5">
    <source>
        <dbReference type="ARBA" id="ARBA00022833"/>
    </source>
</evidence>
<evidence type="ECO:0000256" key="2">
    <source>
        <dbReference type="ARBA" id="ARBA00006939"/>
    </source>
</evidence>
<evidence type="ECO:0000256" key="7">
    <source>
        <dbReference type="ARBA" id="ARBA00023136"/>
    </source>
</evidence>
<feature type="transmembrane region" description="Helical" evidence="8">
    <location>
        <begin position="6"/>
        <end position="29"/>
    </location>
</feature>